<evidence type="ECO:0000259" key="2">
    <source>
        <dbReference type="Pfam" id="PF01471"/>
    </source>
</evidence>
<dbReference type="AlphaFoldDB" id="A0A840DEG4"/>
<dbReference type="InterPro" id="IPR002477">
    <property type="entry name" value="Peptidoglycan-bd-like"/>
</dbReference>
<feature type="domain" description="Peptidoglycan binding-like" evidence="2">
    <location>
        <begin position="128"/>
        <end position="180"/>
    </location>
</feature>
<gene>
    <name evidence="3" type="ORF">F5897_001150</name>
</gene>
<dbReference type="Proteomes" id="UP000571183">
    <property type="component" value="Unassembled WGS sequence"/>
</dbReference>
<dbReference type="RefSeq" id="WP_183304811.1">
    <property type="nucleotide sequence ID" value="NZ_JACIFD010000010.1"/>
</dbReference>
<organism evidence="3 4">
    <name type="scientific">Canibacter oris</name>
    <dbReference type="NCBI Taxonomy" id="1365628"/>
    <lineage>
        <taxon>Bacteria</taxon>
        <taxon>Bacillati</taxon>
        <taxon>Actinomycetota</taxon>
        <taxon>Actinomycetes</taxon>
        <taxon>Micrococcales</taxon>
        <taxon>Microbacteriaceae</taxon>
        <taxon>Canibacter</taxon>
    </lineage>
</organism>
<dbReference type="EMBL" id="JACIFD010000010">
    <property type="protein sequence ID" value="MBB4071831.1"/>
    <property type="molecule type" value="Genomic_DNA"/>
</dbReference>
<keyword evidence="1" id="KW-1133">Transmembrane helix</keyword>
<sequence>MSAASARRRSLSVRFWLTVIFIVALISVAGTWSLATILRPTTTDLGEQYSLVSVSEGSVGSSIRLNAVARWESQTIPASNFDGIITEVNVSPGQVVDVGAEVFTVNLQGAYIARGDVPMFRTLTQDVSGKDVLQLQNFLLELGYYPYAEPNSKFDSATRQAVIEWQKSRGVAVTGEVSPAEIVFLPQLPARIWFDTEKIAVGASLTNAEQSLGVYGNAPRVFVSATAYQSTILSAGTPVTVSWGEHTWEGIVGNERETVKNSETVEISITAPDGTPICGDICHELSFTTDTLLPLQAIVIPEQHGLVVPSAAIMTGAAGETMVINAAGEKLPVTVLQQARGMTLIEGVPVGTQLRLPAVSSRSETENVGMVDE</sequence>
<dbReference type="Gene3D" id="1.10.101.10">
    <property type="entry name" value="PGBD-like superfamily/PGBD"/>
    <property type="match status" value="1"/>
</dbReference>
<dbReference type="InterPro" id="IPR036365">
    <property type="entry name" value="PGBD-like_sf"/>
</dbReference>
<evidence type="ECO:0000313" key="3">
    <source>
        <dbReference type="EMBL" id="MBB4071831.1"/>
    </source>
</evidence>
<evidence type="ECO:0000256" key="1">
    <source>
        <dbReference type="SAM" id="Phobius"/>
    </source>
</evidence>
<keyword evidence="1" id="KW-0472">Membrane</keyword>
<keyword evidence="1" id="KW-0812">Transmembrane</keyword>
<dbReference type="Pfam" id="PF01471">
    <property type="entry name" value="PG_binding_1"/>
    <property type="match status" value="1"/>
</dbReference>
<name>A0A840DEG4_9MICO</name>
<protein>
    <recommendedName>
        <fullName evidence="2">Peptidoglycan binding-like domain-containing protein</fullName>
    </recommendedName>
</protein>
<dbReference type="SUPFAM" id="SSF47090">
    <property type="entry name" value="PGBD-like"/>
    <property type="match status" value="1"/>
</dbReference>
<evidence type="ECO:0000313" key="4">
    <source>
        <dbReference type="Proteomes" id="UP000571183"/>
    </source>
</evidence>
<accession>A0A840DEG4</accession>
<comment type="caution">
    <text evidence="3">The sequence shown here is derived from an EMBL/GenBank/DDBJ whole genome shotgun (WGS) entry which is preliminary data.</text>
</comment>
<reference evidence="3 4" key="1">
    <citation type="submission" date="2020-08" db="EMBL/GenBank/DDBJ databases">
        <title>Sequencing the genomes of 1000 actinobacteria strains.</title>
        <authorList>
            <person name="Klenk H.-P."/>
        </authorList>
    </citation>
    <scope>NUCLEOTIDE SEQUENCE [LARGE SCALE GENOMIC DNA]</scope>
    <source>
        <strain evidence="3 4">DSM 27064</strain>
    </source>
</reference>
<proteinExistence type="predicted"/>
<keyword evidence="4" id="KW-1185">Reference proteome</keyword>
<feature type="transmembrane region" description="Helical" evidence="1">
    <location>
        <begin position="12"/>
        <end position="35"/>
    </location>
</feature>
<dbReference type="InterPro" id="IPR036366">
    <property type="entry name" value="PGBDSf"/>
</dbReference>